<comment type="caution">
    <text evidence="2">The sequence shown here is derived from an EMBL/GenBank/DDBJ whole genome shotgun (WGS) entry which is preliminary data.</text>
</comment>
<gene>
    <name evidence="2" type="ORF">QQF64_025164</name>
</gene>
<evidence type="ECO:0000313" key="3">
    <source>
        <dbReference type="Proteomes" id="UP001558613"/>
    </source>
</evidence>
<feature type="domain" description="Integrase catalytic" evidence="1">
    <location>
        <begin position="67"/>
        <end position="174"/>
    </location>
</feature>
<dbReference type="SUPFAM" id="SSF53098">
    <property type="entry name" value="Ribonuclease H-like"/>
    <property type="match status" value="1"/>
</dbReference>
<dbReference type="InterPro" id="IPR036397">
    <property type="entry name" value="RNaseH_sf"/>
</dbReference>
<dbReference type="InterPro" id="IPR050951">
    <property type="entry name" value="Retrovirus_Pol_polyprotein"/>
</dbReference>
<dbReference type="InterPro" id="IPR012337">
    <property type="entry name" value="RNaseH-like_sf"/>
</dbReference>
<dbReference type="EMBL" id="JAYMGO010000003">
    <property type="protein sequence ID" value="KAL1278491.1"/>
    <property type="molecule type" value="Genomic_DNA"/>
</dbReference>
<keyword evidence="3" id="KW-1185">Reference proteome</keyword>
<dbReference type="Gene3D" id="3.30.420.10">
    <property type="entry name" value="Ribonuclease H-like superfamily/Ribonuclease H"/>
    <property type="match status" value="1"/>
</dbReference>
<dbReference type="PROSITE" id="PS50994">
    <property type="entry name" value="INTEGRASE"/>
    <property type="match status" value="1"/>
</dbReference>
<dbReference type="SUPFAM" id="SSF56672">
    <property type="entry name" value="DNA/RNA polymerases"/>
    <property type="match status" value="1"/>
</dbReference>
<dbReference type="InterPro" id="IPR043128">
    <property type="entry name" value="Rev_trsase/Diguanyl_cyclase"/>
</dbReference>
<accession>A0ABR3NNW3</accession>
<evidence type="ECO:0000313" key="2">
    <source>
        <dbReference type="EMBL" id="KAL1278491.1"/>
    </source>
</evidence>
<evidence type="ECO:0000259" key="1">
    <source>
        <dbReference type="PROSITE" id="PS50994"/>
    </source>
</evidence>
<proteinExistence type="predicted"/>
<name>A0ABR3NNW3_9TELE</name>
<dbReference type="InterPro" id="IPR001584">
    <property type="entry name" value="Integrase_cat-core"/>
</dbReference>
<dbReference type="PANTHER" id="PTHR37984">
    <property type="entry name" value="PROTEIN CBG26694"/>
    <property type="match status" value="1"/>
</dbReference>
<reference evidence="2 3" key="1">
    <citation type="submission" date="2023-09" db="EMBL/GenBank/DDBJ databases">
        <authorList>
            <person name="Wang M."/>
        </authorList>
    </citation>
    <scope>NUCLEOTIDE SEQUENCE [LARGE SCALE GENOMIC DNA]</scope>
    <source>
        <strain evidence="2">GT-2023</strain>
        <tissue evidence="2">Liver</tissue>
    </source>
</reference>
<dbReference type="PANTHER" id="PTHR37984:SF5">
    <property type="entry name" value="PROTEIN NYNRIN-LIKE"/>
    <property type="match status" value="1"/>
</dbReference>
<protein>
    <recommendedName>
        <fullName evidence="1">Integrase catalytic domain-containing protein</fullName>
    </recommendedName>
</protein>
<organism evidence="2 3">
    <name type="scientific">Cirrhinus molitorella</name>
    <name type="common">mud carp</name>
    <dbReference type="NCBI Taxonomy" id="172907"/>
    <lineage>
        <taxon>Eukaryota</taxon>
        <taxon>Metazoa</taxon>
        <taxon>Chordata</taxon>
        <taxon>Craniata</taxon>
        <taxon>Vertebrata</taxon>
        <taxon>Euteleostomi</taxon>
        <taxon>Actinopterygii</taxon>
        <taxon>Neopterygii</taxon>
        <taxon>Teleostei</taxon>
        <taxon>Ostariophysi</taxon>
        <taxon>Cypriniformes</taxon>
        <taxon>Cyprinidae</taxon>
        <taxon>Labeoninae</taxon>
        <taxon>Labeonini</taxon>
        <taxon>Cirrhinus</taxon>
    </lineage>
</organism>
<dbReference type="Proteomes" id="UP001558613">
    <property type="component" value="Unassembled WGS sequence"/>
</dbReference>
<dbReference type="InterPro" id="IPR043502">
    <property type="entry name" value="DNA/RNA_pol_sf"/>
</dbReference>
<dbReference type="Gene3D" id="3.30.70.270">
    <property type="match status" value="1"/>
</dbReference>
<sequence length="174" mass="19230">MPSLYHINLTVLQPWEELRTSSLKLAPKNCHFLRQSVKFLGHVIDGTGISVDEEKVKVISAFQKEEYGTTPSQKDLHYQAFIPSCSRIARSLFNLTAGQKSSVKGAGGYYERPFLLCTDASLDNLGAVISQIPAGEDKRIHSDQGASFESELFAELLELAGINKSRTTPYHPMG</sequence>